<dbReference type="CDD" id="cd05271">
    <property type="entry name" value="NDUFA9_like_SDR_a"/>
    <property type="match status" value="1"/>
</dbReference>
<organism evidence="2 3">
    <name type="scientific">Oryzomonas rubra</name>
    <dbReference type="NCBI Taxonomy" id="2509454"/>
    <lineage>
        <taxon>Bacteria</taxon>
        <taxon>Pseudomonadati</taxon>
        <taxon>Thermodesulfobacteriota</taxon>
        <taxon>Desulfuromonadia</taxon>
        <taxon>Geobacterales</taxon>
        <taxon>Geobacteraceae</taxon>
        <taxon>Oryzomonas</taxon>
    </lineage>
</organism>
<dbReference type="RefSeq" id="WP_149307640.1">
    <property type="nucleotide sequence ID" value="NZ_SRSD01000006.1"/>
</dbReference>
<dbReference type="InterPro" id="IPR016040">
    <property type="entry name" value="NAD(P)-bd_dom"/>
</dbReference>
<reference evidence="2 3" key="1">
    <citation type="submission" date="2019-04" db="EMBL/GenBank/DDBJ databases">
        <title>Geobacter ruber sp. nov., ferric-reducing bacteria isolated from paddy soil.</title>
        <authorList>
            <person name="Xu Z."/>
            <person name="Masuda Y."/>
            <person name="Itoh H."/>
            <person name="Senoo K."/>
        </authorList>
    </citation>
    <scope>NUCLEOTIDE SEQUENCE [LARGE SCALE GENOMIC DNA]</scope>
    <source>
        <strain evidence="2 3">Red88</strain>
    </source>
</reference>
<dbReference type="FunFam" id="3.40.50.720:FF:000702">
    <property type="entry name" value="NADH dehydrogenase (Ubiquinone)"/>
    <property type="match status" value="1"/>
</dbReference>
<evidence type="ECO:0000313" key="2">
    <source>
        <dbReference type="EMBL" id="KAA0891276.1"/>
    </source>
</evidence>
<dbReference type="Proteomes" id="UP000324298">
    <property type="component" value="Unassembled WGS sequence"/>
</dbReference>
<proteinExistence type="predicted"/>
<accession>A0A5A9XE84</accession>
<dbReference type="OrthoDB" id="9804595at2"/>
<comment type="caution">
    <text evidence="2">The sequence shown here is derived from an EMBL/GenBank/DDBJ whole genome shotgun (WGS) entry which is preliminary data.</text>
</comment>
<sequence>MRVFIAGGTGFVGEHVSHELLRQGHQLRLLVHRRGAPPESVEQVEGDVTRPEDFGRAVAGCDAVMNLVGIIREFPGRGVTFERLHVQATANMLAAAKQAGIRRYVQMSALGTRPDAVSSYHRTKFRAEELVRNSGLDWTILRPSLIFGPKDAFVGMLARQMRLAPVAPVIGSGAYRLQPIHADDVARCFALALEMPATIGQCYELCGNDRLRYVDLLDAVAAALGKPAPFKPRLPLGLMKLAIPALQGIPRFPITMDQLQMLVEENICDGRWKQTFGFEPKGFKEGIGEYLTQ</sequence>
<protein>
    <submittedName>
        <fullName evidence="2">Complex I NDUFA9 subunit family protein</fullName>
    </submittedName>
</protein>
<dbReference type="AlphaFoldDB" id="A0A5A9XE84"/>
<dbReference type="Pfam" id="PF13460">
    <property type="entry name" value="NAD_binding_10"/>
    <property type="match status" value="1"/>
</dbReference>
<dbReference type="PANTHER" id="PTHR12126:SF11">
    <property type="entry name" value="NADH DEHYDROGENASE [UBIQUINONE] 1 ALPHA SUBCOMPLEX SUBUNIT 9, MITOCHONDRIAL"/>
    <property type="match status" value="1"/>
</dbReference>
<dbReference type="EMBL" id="SRSD01000006">
    <property type="protein sequence ID" value="KAA0891276.1"/>
    <property type="molecule type" value="Genomic_DNA"/>
</dbReference>
<dbReference type="InterPro" id="IPR036291">
    <property type="entry name" value="NAD(P)-bd_dom_sf"/>
</dbReference>
<dbReference type="GO" id="GO:0044877">
    <property type="term" value="F:protein-containing complex binding"/>
    <property type="evidence" value="ECO:0007669"/>
    <property type="project" value="TreeGrafter"/>
</dbReference>
<evidence type="ECO:0000313" key="3">
    <source>
        <dbReference type="Proteomes" id="UP000324298"/>
    </source>
</evidence>
<dbReference type="Gene3D" id="3.40.50.720">
    <property type="entry name" value="NAD(P)-binding Rossmann-like Domain"/>
    <property type="match status" value="1"/>
</dbReference>
<keyword evidence="3" id="KW-1185">Reference proteome</keyword>
<dbReference type="SUPFAM" id="SSF51735">
    <property type="entry name" value="NAD(P)-binding Rossmann-fold domains"/>
    <property type="match status" value="1"/>
</dbReference>
<name>A0A5A9XE84_9BACT</name>
<dbReference type="PANTHER" id="PTHR12126">
    <property type="entry name" value="NADH-UBIQUINONE OXIDOREDUCTASE 39 KDA SUBUNIT-RELATED"/>
    <property type="match status" value="1"/>
</dbReference>
<gene>
    <name evidence="2" type="ORF">ET418_10860</name>
</gene>
<dbReference type="InterPro" id="IPR051207">
    <property type="entry name" value="ComplexI_NDUFA9_subunit"/>
</dbReference>
<feature type="domain" description="NAD(P)-binding" evidence="1">
    <location>
        <begin position="7"/>
        <end position="145"/>
    </location>
</feature>
<evidence type="ECO:0000259" key="1">
    <source>
        <dbReference type="Pfam" id="PF13460"/>
    </source>
</evidence>